<feature type="transmembrane region" description="Helical" evidence="1">
    <location>
        <begin position="184"/>
        <end position="202"/>
    </location>
</feature>
<gene>
    <name evidence="2" type="ORF">ACFSCX_06245</name>
</gene>
<feature type="transmembrane region" description="Helical" evidence="1">
    <location>
        <begin position="62"/>
        <end position="83"/>
    </location>
</feature>
<dbReference type="InterPro" id="IPR007404">
    <property type="entry name" value="YdjM-like"/>
</dbReference>
<sequence>MLARSHQVLGFTCGMLAVPLCQSFNIVPAHFFSSIIFMGTVLIGSLFPDIDSPTTKLGRKFWLLAIMLFAAIITIATEFPKLWDIIDEHVSGIGSMLLPMLLVFLGHRKFTHSLPFLGLLVIYGSILHTVYSIPMFYLVGFLIGNVAHFLGDFPTTKGIPLLYPFSKKYFRAPLVFDVGSPIEHIITLLLVGFNIVYISLYII</sequence>
<dbReference type="PIRSF" id="PIRSF030780">
    <property type="entry name" value="Md_memb_hyd_prd"/>
    <property type="match status" value="1"/>
</dbReference>
<keyword evidence="1" id="KW-1133">Transmembrane helix</keyword>
<feature type="transmembrane region" description="Helical" evidence="1">
    <location>
        <begin position="117"/>
        <end position="143"/>
    </location>
</feature>
<feature type="transmembrane region" description="Helical" evidence="1">
    <location>
        <begin position="33"/>
        <end position="50"/>
    </location>
</feature>
<comment type="caution">
    <text evidence="2">The sequence shown here is derived from an EMBL/GenBank/DDBJ whole genome shotgun (WGS) entry which is preliminary data.</text>
</comment>
<dbReference type="GO" id="GO:0016787">
    <property type="term" value="F:hydrolase activity"/>
    <property type="evidence" value="ECO:0007669"/>
    <property type="project" value="UniProtKB-KW"/>
</dbReference>
<name>A0ABW4LM41_9BACI</name>
<accession>A0ABW4LM41</accession>
<organism evidence="2 3">
    <name type="scientific">Bacillus salitolerans</name>
    <dbReference type="NCBI Taxonomy" id="1437434"/>
    <lineage>
        <taxon>Bacteria</taxon>
        <taxon>Bacillati</taxon>
        <taxon>Bacillota</taxon>
        <taxon>Bacilli</taxon>
        <taxon>Bacillales</taxon>
        <taxon>Bacillaceae</taxon>
        <taxon>Bacillus</taxon>
    </lineage>
</organism>
<proteinExistence type="predicted"/>
<evidence type="ECO:0000256" key="1">
    <source>
        <dbReference type="SAM" id="Phobius"/>
    </source>
</evidence>
<keyword evidence="3" id="KW-1185">Reference proteome</keyword>
<evidence type="ECO:0000313" key="3">
    <source>
        <dbReference type="Proteomes" id="UP001597214"/>
    </source>
</evidence>
<dbReference type="PANTHER" id="PTHR35531:SF1">
    <property type="entry name" value="INNER MEMBRANE PROTEIN YBCI-RELATED"/>
    <property type="match status" value="1"/>
</dbReference>
<feature type="transmembrane region" description="Helical" evidence="1">
    <location>
        <begin position="89"/>
        <end position="105"/>
    </location>
</feature>
<dbReference type="Proteomes" id="UP001597214">
    <property type="component" value="Unassembled WGS sequence"/>
</dbReference>
<dbReference type="Pfam" id="PF04307">
    <property type="entry name" value="YdjM"/>
    <property type="match status" value="1"/>
</dbReference>
<dbReference type="PANTHER" id="PTHR35531">
    <property type="entry name" value="INNER MEMBRANE PROTEIN YBCI-RELATED"/>
    <property type="match status" value="1"/>
</dbReference>
<dbReference type="EMBL" id="JBHUEM010000005">
    <property type="protein sequence ID" value="MFD1736162.1"/>
    <property type="molecule type" value="Genomic_DNA"/>
</dbReference>
<protein>
    <submittedName>
        <fullName evidence="2">Metal-dependent hydrolase</fullName>
    </submittedName>
</protein>
<evidence type="ECO:0000313" key="2">
    <source>
        <dbReference type="EMBL" id="MFD1736162.1"/>
    </source>
</evidence>
<keyword evidence="1" id="KW-0812">Transmembrane</keyword>
<dbReference type="RefSeq" id="WP_377927309.1">
    <property type="nucleotide sequence ID" value="NZ_JBHUEM010000005.1"/>
</dbReference>
<dbReference type="InterPro" id="IPR016956">
    <property type="entry name" value="YdjM"/>
</dbReference>
<keyword evidence="1" id="KW-0472">Membrane</keyword>
<reference evidence="3" key="1">
    <citation type="journal article" date="2019" name="Int. J. Syst. Evol. Microbiol.">
        <title>The Global Catalogue of Microorganisms (GCM) 10K type strain sequencing project: providing services to taxonomists for standard genome sequencing and annotation.</title>
        <authorList>
            <consortium name="The Broad Institute Genomics Platform"/>
            <consortium name="The Broad Institute Genome Sequencing Center for Infectious Disease"/>
            <person name="Wu L."/>
            <person name="Ma J."/>
        </authorList>
    </citation>
    <scope>NUCLEOTIDE SEQUENCE [LARGE SCALE GENOMIC DNA]</scope>
    <source>
        <strain evidence="3">CCUG 49339</strain>
    </source>
</reference>
<keyword evidence="2" id="KW-0378">Hydrolase</keyword>